<protein>
    <submittedName>
        <fullName evidence="2">Uncharacterized protein</fullName>
    </submittedName>
</protein>
<evidence type="ECO:0000313" key="1">
    <source>
        <dbReference type="Proteomes" id="UP000887576"/>
    </source>
</evidence>
<organism evidence="1 2">
    <name type="scientific">Panagrolaimus sp. JU765</name>
    <dbReference type="NCBI Taxonomy" id="591449"/>
    <lineage>
        <taxon>Eukaryota</taxon>
        <taxon>Metazoa</taxon>
        <taxon>Ecdysozoa</taxon>
        <taxon>Nematoda</taxon>
        <taxon>Chromadorea</taxon>
        <taxon>Rhabditida</taxon>
        <taxon>Tylenchina</taxon>
        <taxon>Panagrolaimomorpha</taxon>
        <taxon>Panagrolaimoidea</taxon>
        <taxon>Panagrolaimidae</taxon>
        <taxon>Panagrolaimus</taxon>
    </lineage>
</organism>
<accession>A0AC34QFU5</accession>
<name>A0AC34QFU5_9BILA</name>
<reference evidence="2" key="1">
    <citation type="submission" date="2022-11" db="UniProtKB">
        <authorList>
            <consortium name="WormBaseParasite"/>
        </authorList>
    </citation>
    <scope>IDENTIFICATION</scope>
</reference>
<proteinExistence type="predicted"/>
<sequence>MGSRYGRGICHMRECVLPVINKQCGQMAAQVLDTGISIGYLRIERKERLNLDFDVFGIPSDPKCFGL</sequence>
<evidence type="ECO:0000313" key="2">
    <source>
        <dbReference type="WBParaSite" id="JU765_v2.g16034.t1"/>
    </source>
</evidence>
<dbReference type="WBParaSite" id="JU765_v2.g16034.t1">
    <property type="protein sequence ID" value="JU765_v2.g16034.t1"/>
    <property type="gene ID" value="JU765_v2.g16034"/>
</dbReference>
<dbReference type="Proteomes" id="UP000887576">
    <property type="component" value="Unplaced"/>
</dbReference>